<dbReference type="PROSITE" id="PS51257">
    <property type="entry name" value="PROKAR_LIPOPROTEIN"/>
    <property type="match status" value="1"/>
</dbReference>
<gene>
    <name evidence="2" type="ORF">CQW44_27455</name>
</gene>
<evidence type="ECO:0008006" key="4">
    <source>
        <dbReference type="Google" id="ProtNLM"/>
    </source>
</evidence>
<proteinExistence type="predicted"/>
<feature type="signal peptide" evidence="1">
    <location>
        <begin position="1"/>
        <end position="24"/>
    </location>
</feature>
<dbReference type="EMBL" id="PDES01000013">
    <property type="protein sequence ID" value="RRQ82729.1"/>
    <property type="molecule type" value="Genomic_DNA"/>
</dbReference>
<name>A0A3R8QDG4_9ACTN</name>
<accession>A0A3R8QDG4</accession>
<protein>
    <recommendedName>
        <fullName evidence="4">Lipoprotein</fullName>
    </recommendedName>
</protein>
<comment type="caution">
    <text evidence="2">The sequence shown here is derived from an EMBL/GenBank/DDBJ whole genome shotgun (WGS) entry which is preliminary data.</text>
</comment>
<sequence>MKRVKQVETAALLLLALAVSACSAEDREVPEKTVRKLAGSPEAVDARQDSEAGLRDVVQAYAERTPLKLGLVVVRDDCRGGTAKGWLETTDSDLYKISCGLNVTAYFGADPKNIVSVLDGILTAGDRNVPGIEFNHAVDGALIDYYRKPYDKRNPEVPSRDAVSQSLKWDPVRDRQWKPNFISEPTEPCENAPPVKRCLREPSSATVSAIRKQYGMVFQLDLGATYFKLMKKH</sequence>
<dbReference type="AlphaFoldDB" id="A0A3R8QDG4"/>
<keyword evidence="3" id="KW-1185">Reference proteome</keyword>
<dbReference type="RefSeq" id="WP_125209668.1">
    <property type="nucleotide sequence ID" value="NZ_PDER01000008.1"/>
</dbReference>
<evidence type="ECO:0000313" key="2">
    <source>
        <dbReference type="EMBL" id="RRQ82729.1"/>
    </source>
</evidence>
<keyword evidence="1" id="KW-0732">Signal</keyword>
<evidence type="ECO:0000256" key="1">
    <source>
        <dbReference type="SAM" id="SignalP"/>
    </source>
</evidence>
<evidence type="ECO:0000313" key="3">
    <source>
        <dbReference type="Proteomes" id="UP000276379"/>
    </source>
</evidence>
<dbReference type="Proteomes" id="UP000276379">
    <property type="component" value="Unassembled WGS sequence"/>
</dbReference>
<reference evidence="2 3" key="1">
    <citation type="submission" date="2017-10" db="EMBL/GenBank/DDBJ databases">
        <title>Draft genome of actinobacteria isolated from guarana (Paullinia cupana (Mart.) Ducke.</title>
        <authorList>
            <person name="Siqueira K.A."/>
            <person name="Liotti R.G."/>
            <person name="Mendes T.A."/>
            <person name="Soares M.A."/>
        </authorList>
    </citation>
    <scope>NUCLEOTIDE SEQUENCE [LARGE SCALE GENOMIC DNA]</scope>
    <source>
        <strain evidence="2 3">199</strain>
    </source>
</reference>
<feature type="chain" id="PRO_5039190248" description="Lipoprotein" evidence="1">
    <location>
        <begin position="25"/>
        <end position="233"/>
    </location>
</feature>
<organism evidence="2 3">
    <name type="scientific">Streptomyces griseofuscus</name>
    <dbReference type="NCBI Taxonomy" id="146922"/>
    <lineage>
        <taxon>Bacteria</taxon>
        <taxon>Bacillati</taxon>
        <taxon>Actinomycetota</taxon>
        <taxon>Actinomycetes</taxon>
        <taxon>Kitasatosporales</taxon>
        <taxon>Streptomycetaceae</taxon>
        <taxon>Streptomyces</taxon>
    </lineage>
</organism>